<name>A0AAN8J7G1_PATCE</name>
<feature type="transmembrane region" description="Helical" evidence="1">
    <location>
        <begin position="144"/>
        <end position="162"/>
    </location>
</feature>
<dbReference type="PANTHER" id="PTHR28658">
    <property type="entry name" value="TRANSMEMBRANE PROTEIN 180"/>
    <property type="match status" value="1"/>
</dbReference>
<keyword evidence="1" id="KW-0472">Membrane</keyword>
<dbReference type="InterPro" id="IPR040035">
    <property type="entry name" value="TMEM180"/>
</dbReference>
<gene>
    <name evidence="2" type="ORF">SNE40_019142</name>
</gene>
<organism evidence="2 3">
    <name type="scientific">Patella caerulea</name>
    <name type="common">Rayed Mediterranean limpet</name>
    <dbReference type="NCBI Taxonomy" id="87958"/>
    <lineage>
        <taxon>Eukaryota</taxon>
        <taxon>Metazoa</taxon>
        <taxon>Spiralia</taxon>
        <taxon>Lophotrochozoa</taxon>
        <taxon>Mollusca</taxon>
        <taxon>Gastropoda</taxon>
        <taxon>Patellogastropoda</taxon>
        <taxon>Patelloidea</taxon>
        <taxon>Patellidae</taxon>
        <taxon>Patella</taxon>
    </lineage>
</organism>
<evidence type="ECO:0008006" key="4">
    <source>
        <dbReference type="Google" id="ProtNLM"/>
    </source>
</evidence>
<evidence type="ECO:0000313" key="2">
    <source>
        <dbReference type="EMBL" id="KAK6170844.1"/>
    </source>
</evidence>
<feature type="transmembrane region" description="Helical" evidence="1">
    <location>
        <begin position="174"/>
        <end position="197"/>
    </location>
</feature>
<comment type="caution">
    <text evidence="2">The sequence shown here is derived from an EMBL/GenBank/DDBJ whole genome shotgun (WGS) entry which is preliminary data.</text>
</comment>
<dbReference type="PANTHER" id="PTHR28658:SF1">
    <property type="entry name" value="MAJOR FACILITATOR SUPERFAMILY DOMAIN CONTAINING 13B"/>
    <property type="match status" value="1"/>
</dbReference>
<accession>A0AAN8J7G1</accession>
<feature type="transmembrane region" description="Helical" evidence="1">
    <location>
        <begin position="41"/>
        <end position="58"/>
    </location>
</feature>
<dbReference type="Proteomes" id="UP001347796">
    <property type="component" value="Unassembled WGS sequence"/>
</dbReference>
<feature type="transmembrane region" description="Helical" evidence="1">
    <location>
        <begin position="234"/>
        <end position="256"/>
    </location>
</feature>
<dbReference type="InterPro" id="IPR036259">
    <property type="entry name" value="MFS_trans_sf"/>
</dbReference>
<feature type="transmembrane region" description="Helical" evidence="1">
    <location>
        <begin position="79"/>
        <end position="98"/>
    </location>
</feature>
<sequence>MTLKQRMLAYCATSFGFSVLSSVFGFYYVKVFLNYYKIEEGWFQFAQMLYLVWNTLNDPLFAYFQDKANFRLTKTRREAILYTAPLFSLSFILTWFPWAQGTWVTGLHLITALCLYDTFYTFIGLAHCCLFTEISSDPKIRLQLTQWSNVTALLSSCSVFICEFTSDSLRSFPAFQFTAVLLAIVSAIMMTYTGLYAHTEQDLKSMDDNSTKPETSPDMSVWRLTWQILSERNFISFVVVNFIQSFLGTFKSNFLAIICDELIPDDVVSLSLRKTFYGSLNITTSVIVIFGVPLVQNIGYSKTIRWSFIWKICSGLILFVLGRQYVVIMMMFVLLDSAFAGAARCLFNIPLADIADHDLEKYKRKHHMTSMVFGTNALIVKPAQSLCPMLTVAILNRYGYEVHKAGKLDTEAIDNLKDTMFLLLCGYSIVLGCIQLLSWSLYVLRPRLYKKDSI</sequence>
<feature type="transmembrane region" description="Helical" evidence="1">
    <location>
        <begin position="110"/>
        <end position="132"/>
    </location>
</feature>
<evidence type="ECO:0000256" key="1">
    <source>
        <dbReference type="SAM" id="Phobius"/>
    </source>
</evidence>
<dbReference type="AlphaFoldDB" id="A0AAN8J7G1"/>
<feature type="transmembrane region" description="Helical" evidence="1">
    <location>
        <begin position="308"/>
        <end position="334"/>
    </location>
</feature>
<keyword evidence="1" id="KW-0812">Transmembrane</keyword>
<keyword evidence="3" id="KW-1185">Reference proteome</keyword>
<keyword evidence="1" id="KW-1133">Transmembrane helix</keyword>
<dbReference type="Pfam" id="PF13347">
    <property type="entry name" value="MFS_2"/>
    <property type="match status" value="1"/>
</dbReference>
<proteinExistence type="predicted"/>
<feature type="transmembrane region" description="Helical" evidence="1">
    <location>
        <begin position="420"/>
        <end position="444"/>
    </location>
</feature>
<protein>
    <recommendedName>
        <fullName evidence="4">Transmembrane protein 180</fullName>
    </recommendedName>
</protein>
<evidence type="ECO:0000313" key="3">
    <source>
        <dbReference type="Proteomes" id="UP001347796"/>
    </source>
</evidence>
<feature type="transmembrane region" description="Helical" evidence="1">
    <location>
        <begin position="276"/>
        <end position="296"/>
    </location>
</feature>
<dbReference type="SUPFAM" id="SSF103473">
    <property type="entry name" value="MFS general substrate transporter"/>
    <property type="match status" value="1"/>
</dbReference>
<dbReference type="EMBL" id="JAZGQO010000014">
    <property type="protein sequence ID" value="KAK6170844.1"/>
    <property type="molecule type" value="Genomic_DNA"/>
</dbReference>
<feature type="transmembrane region" description="Helical" evidence="1">
    <location>
        <begin position="7"/>
        <end position="29"/>
    </location>
</feature>
<reference evidence="2 3" key="1">
    <citation type="submission" date="2024-01" db="EMBL/GenBank/DDBJ databases">
        <title>The genome of the rayed Mediterranean limpet Patella caerulea (Linnaeus, 1758).</title>
        <authorList>
            <person name="Anh-Thu Weber A."/>
            <person name="Halstead-Nussloch G."/>
        </authorList>
    </citation>
    <scope>NUCLEOTIDE SEQUENCE [LARGE SCALE GENOMIC DNA]</scope>
    <source>
        <strain evidence="2">AATW-2023a</strain>
        <tissue evidence="2">Whole specimen</tissue>
    </source>
</reference>